<name>A0ABT6PA65_9BACT</name>
<organism evidence="1 2">
    <name type="scientific">Polyangium sorediatum</name>
    <dbReference type="NCBI Taxonomy" id="889274"/>
    <lineage>
        <taxon>Bacteria</taxon>
        <taxon>Pseudomonadati</taxon>
        <taxon>Myxococcota</taxon>
        <taxon>Polyangia</taxon>
        <taxon>Polyangiales</taxon>
        <taxon>Polyangiaceae</taxon>
        <taxon>Polyangium</taxon>
    </lineage>
</organism>
<evidence type="ECO:0008006" key="3">
    <source>
        <dbReference type="Google" id="ProtNLM"/>
    </source>
</evidence>
<evidence type="ECO:0000313" key="2">
    <source>
        <dbReference type="Proteomes" id="UP001160301"/>
    </source>
</evidence>
<gene>
    <name evidence="1" type="ORF">QHF89_48825</name>
</gene>
<sequence length="227" mass="25273">MRNCRVHIIESPSADDIFTEQYEGQILRGALRYGQVPVELHTVVDPQHFARALAAVINSYKRDQDSFPILHLSMHGNENEVAFTNGDTVDWPALGEGLSLINEALHDKLLVLMSACQGYNAARMARREGHAPFFALVGPTANISWKDTVAAFGAFYHHVIVRDGSIVSGVQVINSVLRTNIFQATTAADELAEWRTEKAAADEERLRRIADRVLARWQARPVGARRT</sequence>
<evidence type="ECO:0000313" key="1">
    <source>
        <dbReference type="EMBL" id="MDI1437509.1"/>
    </source>
</evidence>
<reference evidence="1 2" key="1">
    <citation type="submission" date="2023-04" db="EMBL/GenBank/DDBJ databases">
        <title>The genome sequence of Polyangium sorediatum DSM14670.</title>
        <authorList>
            <person name="Zhang X."/>
        </authorList>
    </citation>
    <scope>NUCLEOTIDE SEQUENCE [LARGE SCALE GENOMIC DNA]</scope>
    <source>
        <strain evidence="1 2">DSM 14670</strain>
    </source>
</reference>
<dbReference type="EMBL" id="JARZHI010000132">
    <property type="protein sequence ID" value="MDI1437509.1"/>
    <property type="molecule type" value="Genomic_DNA"/>
</dbReference>
<dbReference type="RefSeq" id="WP_136973285.1">
    <property type="nucleotide sequence ID" value="NZ_JARZHI010000132.1"/>
</dbReference>
<proteinExistence type="predicted"/>
<comment type="caution">
    <text evidence="1">The sequence shown here is derived from an EMBL/GenBank/DDBJ whole genome shotgun (WGS) entry which is preliminary data.</text>
</comment>
<dbReference type="Proteomes" id="UP001160301">
    <property type="component" value="Unassembled WGS sequence"/>
</dbReference>
<keyword evidence="2" id="KW-1185">Reference proteome</keyword>
<accession>A0ABT6PA65</accession>
<protein>
    <recommendedName>
        <fullName evidence="3">CHAT domain-containing protein</fullName>
    </recommendedName>
</protein>